<dbReference type="OrthoDB" id="1119204at2"/>
<dbReference type="InterPro" id="IPR021759">
    <property type="entry name" value="WxLIP_HBD"/>
</dbReference>
<dbReference type="EMBL" id="FNDW01000001">
    <property type="protein sequence ID" value="SDH51339.1"/>
    <property type="molecule type" value="Genomic_DNA"/>
</dbReference>
<evidence type="ECO:0000313" key="2">
    <source>
        <dbReference type="EMBL" id="SDH51339.1"/>
    </source>
</evidence>
<accession>A0A1G8D1S0</accession>
<name>A0A1G8D1S0_9FLAO</name>
<reference evidence="3" key="1">
    <citation type="submission" date="2016-10" db="EMBL/GenBank/DDBJ databases">
        <authorList>
            <person name="Varghese N."/>
            <person name="Submissions S."/>
        </authorList>
    </citation>
    <scope>NUCLEOTIDE SEQUENCE [LARGE SCALE GENOMIC DNA]</scope>
    <source>
        <strain evidence="3">DSM 17071</strain>
    </source>
</reference>
<dbReference type="Pfam" id="PF11797">
    <property type="entry name" value="WxLIP_HBD"/>
    <property type="match status" value="1"/>
</dbReference>
<evidence type="ECO:0000313" key="3">
    <source>
        <dbReference type="Proteomes" id="UP000198869"/>
    </source>
</evidence>
<dbReference type="RefSeq" id="WP_089852969.1">
    <property type="nucleotide sequence ID" value="NZ_FNDW01000001.1"/>
</dbReference>
<sequence>MIKNILLLIILLAMPFQLIKANIIILNGLTHNYNIEAGKVYKGKISIENTGKQTQDVKLFLQDFMYNADGSIIYSAPNTNVKTNSGWIKINTNLIRLGAKEKAEVFYEITVPKNAPDDGSYWSVIIVEPVEDIKPTHDKPGVSITSVVRYAIQVITDLHSENAKPDLKFEGIKIEKDEHKKILKVAIANKGNLYCKAVTSIDIYNKKDGEKIATLFSHAMGLLPQTSKSFQIDLSTISSGKYNAVLIATDENENAFALNIELEIKDD</sequence>
<evidence type="ECO:0000259" key="1">
    <source>
        <dbReference type="Pfam" id="PF11797"/>
    </source>
</evidence>
<gene>
    <name evidence="2" type="ORF">SAMN05421846_1016</name>
</gene>
<proteinExistence type="predicted"/>
<dbReference type="STRING" id="311334.SAMN05421846_1016"/>
<protein>
    <recommendedName>
        <fullName evidence="1">WxL Interacting Protein host binding domain-containing protein</fullName>
    </recommendedName>
</protein>
<keyword evidence="3" id="KW-1185">Reference proteome</keyword>
<organism evidence="2 3">
    <name type="scientific">Chryseobacterium taeanense</name>
    <dbReference type="NCBI Taxonomy" id="311334"/>
    <lineage>
        <taxon>Bacteria</taxon>
        <taxon>Pseudomonadati</taxon>
        <taxon>Bacteroidota</taxon>
        <taxon>Flavobacteriia</taxon>
        <taxon>Flavobacteriales</taxon>
        <taxon>Weeksellaceae</taxon>
        <taxon>Chryseobacterium group</taxon>
        <taxon>Chryseobacterium</taxon>
    </lineage>
</organism>
<feature type="domain" description="WxL Interacting Protein host binding" evidence="1">
    <location>
        <begin position="141"/>
        <end position="264"/>
    </location>
</feature>
<dbReference type="Proteomes" id="UP000198869">
    <property type="component" value="Unassembled WGS sequence"/>
</dbReference>
<dbReference type="AlphaFoldDB" id="A0A1G8D1S0"/>